<dbReference type="AlphaFoldDB" id="A0A6V7H238"/>
<feature type="region of interest" description="Disordered" evidence="1">
    <location>
        <begin position="833"/>
        <end position="862"/>
    </location>
</feature>
<proteinExistence type="predicted"/>
<sequence length="862" mass="98373">LLTSKHDFSIPIASAALLQVQSLSNNVRYHVPIVMEVKCVVFMYFTLFALLLSIVEVRLEDFNKKGTIDGNDHRGCAYLQCRGNDVCVHRKFRCKDPPCPSMLYCARSRTECEQQIARCVSQKEYYEGPASCAGFKCPQGNHCILRESFCANPPCKLIQTCMKNKDVQLLFVKCRNLGCPSEYECFLRRPESSCVSPPCRHTPDCIMATENETTNEHCRGWVCPRMQTCSAKIVESCETNDCNIKRICHKSHVVAANDSSSSFSRRSLKNNDNVSLNNTEVRFFLTMQNDFYTSDGNINQFQDWLRSIKDILGSDAYSGWLEEILASSRGQQLRKWLRTSHDKVNAGGPIFPGQERPGGTLTENPYVVGDTMNTSPPDDSSKEVEELLSLLRERNLTNILERILVPSRVLLPPYAALEAALLNNPRESDPSSFSNYLLKYPSRVGSEFSSLRPQTTENTYDRQYLVVPVKNMKELTDSQIIDYNSNIRHYHGIIPENEKMPDERDNSYSINVPERKINLSSTRDDNSSLKTGLHEDFEMEFPKKETHSEDSIGLLGDKRLMGKAQHFDDVPVDFLEKFLKSMQFFPIENVPQTFDEKSIEEYREDYPCQDSSKASQNEKHNENFEWDLTFRNKNSAESEHQFSFSNDDYKNFTNNVKPSVNASFDKLDNIQHFNYSDQSNDIHSKLSSAQIDDKEDEKIDLNLFFELNKESLLPYIQTILEMMNEEHDTSSRETELNFDGSSLKTSVLNSEEVAAGVTNYKVSKSLKTEPNSMKKILNNDSQVLEEETFDKISAKTQVETASTNSELQQEKESGTPELIYANEEPTIRSFYNLPSYGASNDETALQDTRMKRKNGTSSNIKN</sequence>
<feature type="non-terminal residue" evidence="2">
    <location>
        <position position="1"/>
    </location>
</feature>
<evidence type="ECO:0000313" key="2">
    <source>
        <dbReference type="EMBL" id="CAD1473496.1"/>
    </source>
</evidence>
<keyword evidence="3" id="KW-1185">Reference proteome</keyword>
<dbReference type="OrthoDB" id="7700285at2759"/>
<organism evidence="2 3">
    <name type="scientific">Heterotrigona itama</name>
    <dbReference type="NCBI Taxonomy" id="395501"/>
    <lineage>
        <taxon>Eukaryota</taxon>
        <taxon>Metazoa</taxon>
        <taxon>Ecdysozoa</taxon>
        <taxon>Arthropoda</taxon>
        <taxon>Hexapoda</taxon>
        <taxon>Insecta</taxon>
        <taxon>Pterygota</taxon>
        <taxon>Neoptera</taxon>
        <taxon>Endopterygota</taxon>
        <taxon>Hymenoptera</taxon>
        <taxon>Apocrita</taxon>
        <taxon>Aculeata</taxon>
        <taxon>Apoidea</taxon>
        <taxon>Anthophila</taxon>
        <taxon>Apidae</taxon>
        <taxon>Heterotrigona</taxon>
    </lineage>
</organism>
<gene>
    <name evidence="2" type="ORF">MHI_LOCUS380085</name>
</gene>
<feature type="compositionally biased region" description="Polar residues" evidence="1">
    <location>
        <begin position="837"/>
        <end position="846"/>
    </location>
</feature>
<evidence type="ECO:0000313" key="3">
    <source>
        <dbReference type="Proteomes" id="UP000752696"/>
    </source>
</evidence>
<evidence type="ECO:0000256" key="1">
    <source>
        <dbReference type="SAM" id="MobiDB-lite"/>
    </source>
</evidence>
<name>A0A6V7H238_9HYME</name>
<reference evidence="2" key="1">
    <citation type="submission" date="2020-07" db="EMBL/GenBank/DDBJ databases">
        <authorList>
            <person name="Nazaruddin N."/>
        </authorList>
    </citation>
    <scope>NUCLEOTIDE SEQUENCE</scope>
</reference>
<protein>
    <submittedName>
        <fullName evidence="2">Uncharacterized protein</fullName>
    </submittedName>
</protein>
<comment type="caution">
    <text evidence="2">The sequence shown here is derived from an EMBL/GenBank/DDBJ whole genome shotgun (WGS) entry which is preliminary data.</text>
</comment>
<dbReference type="Proteomes" id="UP000752696">
    <property type="component" value="Unassembled WGS sequence"/>
</dbReference>
<dbReference type="EMBL" id="CAJDYZ010006576">
    <property type="protein sequence ID" value="CAD1473496.1"/>
    <property type="molecule type" value="Genomic_DNA"/>
</dbReference>
<accession>A0A6V7H238</accession>